<evidence type="ECO:0000256" key="6">
    <source>
        <dbReference type="ARBA" id="ARBA00023014"/>
    </source>
</evidence>
<dbReference type="OrthoDB" id="6955242at2"/>
<dbReference type="AlphaFoldDB" id="A0A4Q9GNR7"/>
<dbReference type="InterPro" id="IPR048037">
    <property type="entry name" value="DmmA-like_C"/>
</dbReference>
<organism evidence="9 10">
    <name type="scientific">Hansschlegelia quercus</name>
    <dbReference type="NCBI Taxonomy" id="2528245"/>
    <lineage>
        <taxon>Bacteria</taxon>
        <taxon>Pseudomonadati</taxon>
        <taxon>Pseudomonadota</taxon>
        <taxon>Alphaproteobacteria</taxon>
        <taxon>Hyphomicrobiales</taxon>
        <taxon>Methylopilaceae</taxon>
        <taxon>Hansschlegelia</taxon>
    </lineage>
</organism>
<protein>
    <submittedName>
        <fullName evidence="9">Uncharacterized protein</fullName>
    </submittedName>
</protein>
<dbReference type="NCBIfam" id="NF041259">
    <property type="entry name" value="mono_DmmA_fam"/>
    <property type="match status" value="1"/>
</dbReference>
<evidence type="ECO:0000259" key="7">
    <source>
        <dbReference type="Pfam" id="PF22289"/>
    </source>
</evidence>
<dbReference type="Pfam" id="PF22289">
    <property type="entry name" value="DmmA-like_C"/>
    <property type="match status" value="1"/>
</dbReference>
<dbReference type="Proteomes" id="UP000291613">
    <property type="component" value="Unassembled WGS sequence"/>
</dbReference>
<reference evidence="9 10" key="1">
    <citation type="submission" date="2019-02" db="EMBL/GenBank/DDBJ databases">
        <title>Hansschlegelia quercus sp. nov., a novel methylotrophic bacterium from buds of oak (Quercus robur L.).</title>
        <authorList>
            <person name="Agafonova N.V."/>
            <person name="Kaparullina E.N."/>
            <person name="Grouzdev D.S."/>
            <person name="Doronina N.V."/>
        </authorList>
    </citation>
    <scope>NUCLEOTIDE SEQUENCE [LARGE SCALE GENOMIC DNA]</scope>
    <source>
        <strain evidence="9 10">Dub</strain>
    </source>
</reference>
<feature type="domain" description="Dimethylamine monooxygenase subunit DmmA-like N-terminal" evidence="8">
    <location>
        <begin position="6"/>
        <end position="129"/>
    </location>
</feature>
<evidence type="ECO:0000256" key="1">
    <source>
        <dbReference type="ARBA" id="ARBA00022630"/>
    </source>
</evidence>
<evidence type="ECO:0000256" key="3">
    <source>
        <dbReference type="ARBA" id="ARBA00022723"/>
    </source>
</evidence>
<evidence type="ECO:0000259" key="8">
    <source>
        <dbReference type="Pfam" id="PF22290"/>
    </source>
</evidence>
<sequence>MTTLSDIKSRPIYAGLKVDEYARRHLVAAEGEGARAVIEAFSMAPEALDRTTILYCPGGSAGQDHETALADLAPDLIHVAPSIETLLVRLKGMLNTATMGTRLYATGTEGFIGQVVAAAVGFGVDHHSIFTEHRGSLARRVQCVHCKGMTDNVTATPFTCSHCGLTLFVRDHYSRRLGAFQGVCVDAEEPGVIPPAEELYK</sequence>
<dbReference type="RefSeq" id="WP_131003842.1">
    <property type="nucleotide sequence ID" value="NZ_JBHSZR010000013.1"/>
</dbReference>
<evidence type="ECO:0000313" key="10">
    <source>
        <dbReference type="Proteomes" id="UP000291613"/>
    </source>
</evidence>
<keyword evidence="4" id="KW-0560">Oxidoreductase</keyword>
<dbReference type="InterPro" id="IPR054582">
    <property type="entry name" value="DmmA-like_N"/>
</dbReference>
<keyword evidence="5" id="KW-0408">Iron</keyword>
<evidence type="ECO:0000256" key="4">
    <source>
        <dbReference type="ARBA" id="ARBA00023002"/>
    </source>
</evidence>
<evidence type="ECO:0000256" key="5">
    <source>
        <dbReference type="ARBA" id="ARBA00023004"/>
    </source>
</evidence>
<dbReference type="GO" id="GO:0016491">
    <property type="term" value="F:oxidoreductase activity"/>
    <property type="evidence" value="ECO:0007669"/>
    <property type="project" value="UniProtKB-KW"/>
</dbReference>
<dbReference type="GO" id="GO:0051537">
    <property type="term" value="F:2 iron, 2 sulfur cluster binding"/>
    <property type="evidence" value="ECO:0007669"/>
    <property type="project" value="UniProtKB-KW"/>
</dbReference>
<accession>A0A4Q9GNR7</accession>
<evidence type="ECO:0000313" key="9">
    <source>
        <dbReference type="EMBL" id="TBN52610.1"/>
    </source>
</evidence>
<name>A0A4Q9GNR7_9HYPH</name>
<comment type="caution">
    <text evidence="9">The sequence shown here is derived from an EMBL/GenBank/DDBJ whole genome shotgun (WGS) entry which is preliminary data.</text>
</comment>
<proteinExistence type="predicted"/>
<keyword evidence="10" id="KW-1185">Reference proteome</keyword>
<gene>
    <name evidence="9" type="ORF">EYR15_12360</name>
</gene>
<dbReference type="GO" id="GO:0046872">
    <property type="term" value="F:metal ion binding"/>
    <property type="evidence" value="ECO:0007669"/>
    <property type="project" value="UniProtKB-KW"/>
</dbReference>
<keyword evidence="1" id="KW-0285">Flavoprotein</keyword>
<dbReference type="EMBL" id="SIUB01000005">
    <property type="protein sequence ID" value="TBN52610.1"/>
    <property type="molecule type" value="Genomic_DNA"/>
</dbReference>
<evidence type="ECO:0000256" key="2">
    <source>
        <dbReference type="ARBA" id="ARBA00022714"/>
    </source>
</evidence>
<dbReference type="Pfam" id="PF22290">
    <property type="entry name" value="DmmA-like_N"/>
    <property type="match status" value="1"/>
</dbReference>
<keyword evidence="2" id="KW-0001">2Fe-2S</keyword>
<keyword evidence="3" id="KW-0479">Metal-binding</keyword>
<feature type="domain" description="Dimethylamine monooxygenase subunit DmmA-like C-terminal" evidence="7">
    <location>
        <begin position="140"/>
        <end position="183"/>
    </location>
</feature>
<keyword evidence="6" id="KW-0411">Iron-sulfur</keyword>